<accession>A9BZI6</accession>
<evidence type="ECO:0000256" key="3">
    <source>
        <dbReference type="PROSITE-ProRule" id="PRU00339"/>
    </source>
</evidence>
<dbReference type="Gene3D" id="1.25.40.10">
    <property type="entry name" value="Tetratricopeptide repeat domain"/>
    <property type="match status" value="1"/>
</dbReference>
<keyword evidence="3" id="KW-0802">TPR repeat</keyword>
<reference evidence="4 5" key="1">
    <citation type="journal article" date="2004" name="Appl. Environ. Microbiol.">
        <title>Mineralization of individual congeners of linear alkylbenzenesulfonate by defined pairs of heterotrophic bacteria.</title>
        <authorList>
            <person name="Schleheck D."/>
            <person name="Knepper T.P."/>
            <person name="Fischer K."/>
            <person name="Cook A.M."/>
        </authorList>
    </citation>
    <scope>NUCLEOTIDE SEQUENCE [LARGE SCALE GENOMIC DNA]</scope>
    <source>
        <strain evidence="5">DSM 14801 / SPH-1</strain>
    </source>
</reference>
<dbReference type="InterPro" id="IPR019734">
    <property type="entry name" value="TPR_rpt"/>
</dbReference>
<dbReference type="SMART" id="SM00028">
    <property type="entry name" value="TPR"/>
    <property type="match status" value="3"/>
</dbReference>
<dbReference type="Pfam" id="PF02636">
    <property type="entry name" value="Methyltransf_28"/>
    <property type="match status" value="1"/>
</dbReference>
<dbReference type="GeneID" id="24113738"/>
<keyword evidence="1" id="KW-0489">Methyltransferase</keyword>
<gene>
    <name evidence="4" type="ordered locus">Daci_2948</name>
</gene>
<reference evidence="5" key="2">
    <citation type="submission" date="2007-11" db="EMBL/GenBank/DDBJ databases">
        <title>Complete sequence of Delftia acidovorans DSM 14801 / SPH-1.</title>
        <authorList>
            <person name="Copeland A."/>
            <person name="Lucas S."/>
            <person name="Lapidus A."/>
            <person name="Barry K."/>
            <person name="Glavina del Rio T."/>
            <person name="Dalin E."/>
            <person name="Tice H."/>
            <person name="Pitluck S."/>
            <person name="Lowry S."/>
            <person name="Clum A."/>
            <person name="Schmutz J."/>
            <person name="Larimer F."/>
            <person name="Land M."/>
            <person name="Hauser L."/>
            <person name="Kyrpides N."/>
            <person name="Kim E."/>
            <person name="Schleheck D."/>
            <person name="Richardson P."/>
        </authorList>
    </citation>
    <scope>NUCLEOTIDE SEQUENCE [LARGE SCALE GENOMIC DNA]</scope>
    <source>
        <strain evidence="5">DSM 14801 / SPH-1</strain>
    </source>
</reference>
<evidence type="ECO:0000313" key="5">
    <source>
        <dbReference type="Proteomes" id="UP000000784"/>
    </source>
</evidence>
<evidence type="ECO:0000256" key="1">
    <source>
        <dbReference type="ARBA" id="ARBA00022603"/>
    </source>
</evidence>
<dbReference type="Proteomes" id="UP000000784">
    <property type="component" value="Chromosome"/>
</dbReference>
<evidence type="ECO:0000256" key="2">
    <source>
        <dbReference type="ARBA" id="ARBA00022679"/>
    </source>
</evidence>
<dbReference type="GO" id="GO:0008168">
    <property type="term" value="F:methyltransferase activity"/>
    <property type="evidence" value="ECO:0007669"/>
    <property type="project" value="UniProtKB-KW"/>
</dbReference>
<keyword evidence="5" id="KW-1185">Reference proteome</keyword>
<sequence length="608" mass="65881">MRIDPSTGEAALRAPLSLSLPLPVSLSASLPASLSAMDADAAPGGPPAIRAPQDVLSGVRVASQLLQDFRPITESIEWELGHLHWAQAGLLTFAENEVPYVVNNSGRLSEDAAALLFHHCADTAPQGAIAVLELGAGCGLFARMFLQAFRHLCQQEGRDFDQRLVYYVTDGSPRTVAQWQERALFAEFGGQVVAGCCDAMRPEAVQLPDGSTVPLPPLHAVFCNYVLDVLPATVVRRQGDGPVQELRIRTRLTDDAQLVRQYTALSPGEIRALVDHADAAQRARLLPLVGLFEQEVGFFDCDQAALSPWVDAALSVSEAAPRLLVNHGAFGALQTLQQRLAPKGLVLINDYGACTPEAAAQAGASQRFGRTSAIGLNFPLLAQLFGREGWQVLAPSGDAQRAIHARLLIGEGCERTAAAFLNRFSADAQQFFEAPAHEARMHLESGRQDAALESYRQAITRSPRDWRLLGEVAEFVGLQLRDFAAGIELARSALDLNPWLSTWLWNVLGDCLFCQEQFAAAHDAYLQAEGIDPRDARTQLNLAYTWQQRGDPARALACIAQGLAGDAHGVHTQRLMEKQQQILAQIAALRASEQQRLAQRAARLQGGA</sequence>
<evidence type="ECO:0000313" key="4">
    <source>
        <dbReference type="EMBL" id="ABX35586.1"/>
    </source>
</evidence>
<dbReference type="InterPro" id="IPR038375">
    <property type="entry name" value="NDUFAF7_sf"/>
</dbReference>
<feature type="repeat" description="TPR" evidence="3">
    <location>
        <begin position="432"/>
        <end position="465"/>
    </location>
</feature>
<dbReference type="EMBL" id="CP000884">
    <property type="protein sequence ID" value="ABX35586.1"/>
    <property type="molecule type" value="Genomic_DNA"/>
</dbReference>
<organism evidence="4 5">
    <name type="scientific">Delftia acidovorans (strain DSM 14801 / SPH-1)</name>
    <dbReference type="NCBI Taxonomy" id="398578"/>
    <lineage>
        <taxon>Bacteria</taxon>
        <taxon>Pseudomonadati</taxon>
        <taxon>Pseudomonadota</taxon>
        <taxon>Betaproteobacteria</taxon>
        <taxon>Burkholderiales</taxon>
        <taxon>Comamonadaceae</taxon>
        <taxon>Delftia</taxon>
    </lineage>
</organism>
<dbReference type="PROSITE" id="PS50005">
    <property type="entry name" value="TPR"/>
    <property type="match status" value="1"/>
</dbReference>
<dbReference type="Gene3D" id="3.40.50.12710">
    <property type="match status" value="1"/>
</dbReference>
<dbReference type="SUPFAM" id="SSF53335">
    <property type="entry name" value="S-adenosyl-L-methionine-dependent methyltransferases"/>
    <property type="match status" value="1"/>
</dbReference>
<keyword evidence="2" id="KW-0808">Transferase</keyword>
<protein>
    <submittedName>
        <fullName evidence="4">Tetratricopeptide TPR_2 repeat protein</fullName>
    </submittedName>
</protein>
<dbReference type="PANTHER" id="PTHR12558:SF13">
    <property type="entry name" value="CELL DIVISION CYCLE PROTEIN 27 HOMOLOG"/>
    <property type="match status" value="1"/>
</dbReference>
<name>A9BZI6_DELAS</name>
<proteinExistence type="predicted"/>
<dbReference type="SUPFAM" id="SSF48452">
    <property type="entry name" value="TPR-like"/>
    <property type="match status" value="1"/>
</dbReference>
<dbReference type="eggNOG" id="COG0457">
    <property type="taxonomic scope" value="Bacteria"/>
</dbReference>
<dbReference type="GO" id="GO:0032259">
    <property type="term" value="P:methylation"/>
    <property type="evidence" value="ECO:0007669"/>
    <property type="project" value="UniProtKB-KW"/>
</dbReference>
<dbReference type="PANTHER" id="PTHR12558">
    <property type="entry name" value="CELL DIVISION CYCLE 16,23,27"/>
    <property type="match status" value="1"/>
</dbReference>
<dbReference type="STRING" id="398578.Daci_2948"/>
<dbReference type="InterPro" id="IPR029063">
    <property type="entry name" value="SAM-dependent_MTases_sf"/>
</dbReference>
<dbReference type="AlphaFoldDB" id="A9BZI6"/>
<dbReference type="KEGG" id="dac:Daci_2948"/>
<dbReference type="RefSeq" id="WP_012204796.1">
    <property type="nucleotide sequence ID" value="NC_010002.1"/>
</dbReference>
<dbReference type="InterPro" id="IPR011990">
    <property type="entry name" value="TPR-like_helical_dom_sf"/>
</dbReference>
<dbReference type="InterPro" id="IPR003788">
    <property type="entry name" value="NDUFAF7"/>
</dbReference>
<dbReference type="eggNOG" id="COG1565">
    <property type="taxonomic scope" value="Bacteria"/>
</dbReference>
<dbReference type="HOGENOM" id="CLU_456888_0_0_4"/>